<dbReference type="SUPFAM" id="SSF51905">
    <property type="entry name" value="FAD/NAD(P)-binding domain"/>
    <property type="match status" value="1"/>
</dbReference>
<dbReference type="EMBL" id="JTFC01000012">
    <property type="protein sequence ID" value="RUS57739.1"/>
    <property type="molecule type" value="Genomic_DNA"/>
</dbReference>
<dbReference type="PANTHER" id="PTHR43734:SF1">
    <property type="entry name" value="PHYTOENE DESATURASE"/>
    <property type="match status" value="1"/>
</dbReference>
<proteinExistence type="inferred from homology"/>
<dbReference type="InterPro" id="IPR036188">
    <property type="entry name" value="FAD/NAD-bd_sf"/>
</dbReference>
<dbReference type="OrthoDB" id="9814556at2"/>
<protein>
    <submittedName>
        <fullName evidence="7">Phytoene desaturase</fullName>
    </submittedName>
</protein>
<dbReference type="PANTHER" id="PTHR43734">
    <property type="entry name" value="PHYTOENE DESATURASE"/>
    <property type="match status" value="1"/>
</dbReference>
<evidence type="ECO:0000313" key="7">
    <source>
        <dbReference type="EMBL" id="RUS57739.1"/>
    </source>
</evidence>
<dbReference type="NCBIfam" id="TIGR02734">
    <property type="entry name" value="crtI_fam"/>
    <property type="match status" value="1"/>
</dbReference>
<dbReference type="PRINTS" id="PR00419">
    <property type="entry name" value="ADXRDTASE"/>
</dbReference>
<comment type="similarity">
    <text evidence="4">Belongs to the carotenoid/retinoid oxidoreductase family. CrtN subfamily.</text>
</comment>
<feature type="domain" description="Amine oxidase" evidence="6">
    <location>
        <begin position="12"/>
        <end position="487"/>
    </location>
</feature>
<keyword evidence="2 5" id="KW-0125">Carotenoid biosynthesis</keyword>
<sequence length="516" mass="59037">MKKIYVIGAGPGGLTSAMLLANAGYEVEVFEKENFVGGRTSAIQIGEYTFDRGPTFLNMMYLIREIFELTGRKLEDYVEPIALKPLYELVYADKRFTVSSNYEEMMNTIATTFPGNEHGYTRYLQETHKKLEALSPLLQRKMDSVTDLMSPEAIKALPELEFGKSLMDKLGEYFNDEELQLAFTFQSKYLGMSPWSCPGAFSILSYIEQAYGIYHLKGGLNQLTKAMATVLEEMNVKIHLNTPIQEVVQYKKRIEGIRLESGELLHCDDVVINADFGYAMTKLLKNTKSRQWSPQKVEKKQYSCSTFMLYLGIDTQYDLQHHTILFAEDYRKNMEEISDTKLLSKDMSIYVQNPVVTDDSLAPEGKSTLYVLAPVPNNFSDIEWEEVKHEYRALLLKTLEERLGLTDLEAHIEEEMMFSPVDWEQKMNVYKGATFNLGHQLNQMMTFRPHNHFSPYENCWLVGGGTHPGSGLPIIIESARISANLILERDGEKTYPIKPLPKELDYRITELSHAVL</sequence>
<dbReference type="RefSeq" id="WP_126989680.1">
    <property type="nucleotide sequence ID" value="NZ_JTFC01000012.1"/>
</dbReference>
<dbReference type="PROSITE" id="PS00982">
    <property type="entry name" value="PHYTOENE_DH"/>
    <property type="match status" value="1"/>
</dbReference>
<gene>
    <name evidence="7" type="ORF">QI30_04065</name>
</gene>
<evidence type="ECO:0000256" key="1">
    <source>
        <dbReference type="ARBA" id="ARBA00004829"/>
    </source>
</evidence>
<keyword evidence="3 5" id="KW-0560">Oxidoreductase</keyword>
<evidence type="ECO:0000256" key="4">
    <source>
        <dbReference type="ARBA" id="ARBA00038322"/>
    </source>
</evidence>
<evidence type="ECO:0000256" key="5">
    <source>
        <dbReference type="RuleBase" id="RU362075"/>
    </source>
</evidence>
<dbReference type="AlphaFoldDB" id="A0A433RWV9"/>
<dbReference type="GO" id="GO:0016627">
    <property type="term" value="F:oxidoreductase activity, acting on the CH-CH group of donors"/>
    <property type="evidence" value="ECO:0007669"/>
    <property type="project" value="UniProtKB-ARBA"/>
</dbReference>
<dbReference type="Gene3D" id="3.50.50.60">
    <property type="entry name" value="FAD/NAD(P)-binding domain"/>
    <property type="match status" value="2"/>
</dbReference>
<evidence type="ECO:0000256" key="3">
    <source>
        <dbReference type="ARBA" id="ARBA00023002"/>
    </source>
</evidence>
<comment type="pathway">
    <text evidence="1 5">Carotenoid biosynthesis.</text>
</comment>
<organism evidence="7 8">
    <name type="scientific">Candidatus Kurthia intestinigallinarum</name>
    <dbReference type="NCBI Taxonomy" id="1562256"/>
    <lineage>
        <taxon>Bacteria</taxon>
        <taxon>Bacillati</taxon>
        <taxon>Bacillota</taxon>
        <taxon>Bacilli</taxon>
        <taxon>Bacillales</taxon>
        <taxon>Caryophanaceae</taxon>
        <taxon>Kurthia</taxon>
    </lineage>
</organism>
<evidence type="ECO:0000256" key="2">
    <source>
        <dbReference type="ARBA" id="ARBA00022746"/>
    </source>
</evidence>
<name>A0A433RWV9_9BACL</name>
<evidence type="ECO:0000313" key="8">
    <source>
        <dbReference type="Proteomes" id="UP000288623"/>
    </source>
</evidence>
<dbReference type="GO" id="GO:0016117">
    <property type="term" value="P:carotenoid biosynthetic process"/>
    <property type="evidence" value="ECO:0007669"/>
    <property type="project" value="UniProtKB-KW"/>
</dbReference>
<evidence type="ECO:0000259" key="6">
    <source>
        <dbReference type="Pfam" id="PF01593"/>
    </source>
</evidence>
<reference evidence="7 8" key="1">
    <citation type="submission" date="2014-11" db="EMBL/GenBank/DDBJ databases">
        <title>Genome sequence and analysis of novel Kurthia sp.</title>
        <authorList>
            <person name="Lawson J.N."/>
            <person name="Gonzalez J.E."/>
            <person name="Rinauldi L."/>
            <person name="Xuan Z."/>
            <person name="Firman A."/>
            <person name="Shaddox L."/>
            <person name="Trudeau A."/>
            <person name="Shah S."/>
            <person name="Reiman D."/>
        </authorList>
    </citation>
    <scope>NUCLEOTIDE SEQUENCE [LARGE SCALE GENOMIC DNA]</scope>
    <source>
        <strain evidence="7 8">3B1D</strain>
    </source>
</reference>
<comment type="caution">
    <text evidence="7">The sequence shown here is derived from an EMBL/GenBank/DDBJ whole genome shotgun (WGS) entry which is preliminary data.</text>
</comment>
<accession>A0A433RWV9</accession>
<dbReference type="Pfam" id="PF01593">
    <property type="entry name" value="Amino_oxidase"/>
    <property type="match status" value="1"/>
</dbReference>
<keyword evidence="8" id="KW-1185">Reference proteome</keyword>
<dbReference type="InterPro" id="IPR008150">
    <property type="entry name" value="Phytoene_DH_bac_CS"/>
</dbReference>
<dbReference type="Proteomes" id="UP000288623">
    <property type="component" value="Unassembled WGS sequence"/>
</dbReference>
<dbReference type="InterPro" id="IPR002937">
    <property type="entry name" value="Amino_oxidase"/>
</dbReference>
<dbReference type="InterPro" id="IPR014105">
    <property type="entry name" value="Carotenoid/retinoid_OxRdtase"/>
</dbReference>